<sequence length="417" mass="47364">MSPVPESSLNNGIHALVSREVNKPTDPNGLVLEAWAEGFMVGALIIMSCITLANMRRGVLLHKLILLELVMGYWQGFFILFNQPIYGWWLSVAAIPLNASWCLHNIISWMKLKPFLSRNVSRIFIGTIILSFPYWIVEIYANFTYFHNVNTVFLKTRPYEALCRDPWWIAAAVLLMYNIKSKYDLTIVQIVRISPRFAVMLGAMLLSIIFIVLDILSVTNVLSNALPVGINPFWKLSFVFKCLTDSVVLDDFKTALDRLRAFKLSRMGSFTGDHEDSRMKAHRERVVNANNWAEPPPQGNGIPISDLPRMPDADHDDYIKPTWEHARQMEESNGPDQYANIARNASRDRDLEENAIDALDHVDHGPRRLASEAPIINNRDSWPPARSHDGSSELDLEYAMAVREVTNMSNNKVGIAR</sequence>
<feature type="transmembrane region" description="Helical" evidence="1">
    <location>
        <begin position="60"/>
        <end position="80"/>
    </location>
</feature>
<dbReference type="RefSeq" id="XP_017998071.1">
    <property type="nucleotide sequence ID" value="XM_018140429.1"/>
</dbReference>
<evidence type="ECO:0000313" key="2">
    <source>
        <dbReference type="EMBL" id="KPI38108.1"/>
    </source>
</evidence>
<dbReference type="PANTHER" id="PTHR42029">
    <property type="entry name" value="AN04G07800"/>
    <property type="match status" value="1"/>
</dbReference>
<dbReference type="GeneID" id="28732299"/>
<dbReference type="OrthoDB" id="5420247at2759"/>
<feature type="transmembrane region" description="Helical" evidence="1">
    <location>
        <begin position="86"/>
        <end position="103"/>
    </location>
</feature>
<reference evidence="2 3" key="1">
    <citation type="submission" date="2015-06" db="EMBL/GenBank/DDBJ databases">
        <title>Draft genome of the ant-associated black yeast Phialophora attae CBS 131958.</title>
        <authorList>
            <person name="Moreno L.F."/>
            <person name="Stielow B.J."/>
            <person name="de Hoog S."/>
            <person name="Vicente V.A."/>
            <person name="Weiss V.A."/>
            <person name="de Vries M."/>
            <person name="Cruz L.M."/>
            <person name="Souza E.M."/>
        </authorList>
    </citation>
    <scope>NUCLEOTIDE SEQUENCE [LARGE SCALE GENOMIC DNA]</scope>
    <source>
        <strain evidence="2 3">CBS 131958</strain>
    </source>
</reference>
<evidence type="ECO:0000256" key="1">
    <source>
        <dbReference type="SAM" id="Phobius"/>
    </source>
</evidence>
<dbReference type="AlphaFoldDB" id="A0A0N0NKJ8"/>
<feature type="transmembrane region" description="Helical" evidence="1">
    <location>
        <begin position="197"/>
        <end position="218"/>
    </location>
</feature>
<dbReference type="EMBL" id="LFJN01000020">
    <property type="protein sequence ID" value="KPI38108.1"/>
    <property type="molecule type" value="Genomic_DNA"/>
</dbReference>
<name>A0A0N0NKJ8_9EURO</name>
<keyword evidence="1" id="KW-0812">Transmembrane</keyword>
<dbReference type="STRING" id="1664694.A0A0N0NKJ8"/>
<feature type="transmembrane region" description="Helical" evidence="1">
    <location>
        <begin position="34"/>
        <end position="53"/>
    </location>
</feature>
<keyword evidence="1" id="KW-0472">Membrane</keyword>
<feature type="transmembrane region" description="Helical" evidence="1">
    <location>
        <begin position="123"/>
        <end position="146"/>
    </location>
</feature>
<accession>A0A0N0NKJ8</accession>
<feature type="transmembrane region" description="Helical" evidence="1">
    <location>
        <begin position="166"/>
        <end position="185"/>
    </location>
</feature>
<proteinExistence type="predicted"/>
<organism evidence="2 3">
    <name type="scientific">Cyphellophora attinorum</name>
    <dbReference type="NCBI Taxonomy" id="1664694"/>
    <lineage>
        <taxon>Eukaryota</taxon>
        <taxon>Fungi</taxon>
        <taxon>Dikarya</taxon>
        <taxon>Ascomycota</taxon>
        <taxon>Pezizomycotina</taxon>
        <taxon>Eurotiomycetes</taxon>
        <taxon>Chaetothyriomycetidae</taxon>
        <taxon>Chaetothyriales</taxon>
        <taxon>Cyphellophoraceae</taxon>
        <taxon>Cyphellophora</taxon>
    </lineage>
</organism>
<comment type="caution">
    <text evidence="2">The sequence shown here is derived from an EMBL/GenBank/DDBJ whole genome shotgun (WGS) entry which is preliminary data.</text>
</comment>
<keyword evidence="3" id="KW-1185">Reference proteome</keyword>
<keyword evidence="1" id="KW-1133">Transmembrane helix</keyword>
<dbReference type="VEuPathDB" id="FungiDB:AB675_1156"/>
<dbReference type="PANTHER" id="PTHR42029:SF3">
    <property type="entry name" value="AN04G07800"/>
    <property type="match status" value="1"/>
</dbReference>
<gene>
    <name evidence="2" type="ORF">AB675_1156</name>
</gene>
<protein>
    <submittedName>
        <fullName evidence="2">Uncharacterized protein</fullName>
    </submittedName>
</protein>
<evidence type="ECO:0000313" key="3">
    <source>
        <dbReference type="Proteomes" id="UP000038010"/>
    </source>
</evidence>
<dbReference type="Proteomes" id="UP000038010">
    <property type="component" value="Unassembled WGS sequence"/>
</dbReference>